<dbReference type="Gene3D" id="3.40.50.1110">
    <property type="entry name" value="SGNH hydrolase"/>
    <property type="match status" value="1"/>
</dbReference>
<comment type="caution">
    <text evidence="4">The sequence shown here is derived from an EMBL/GenBank/DDBJ whole genome shotgun (WGS) entry which is preliminary data.</text>
</comment>
<organism evidence="4 5">
    <name type="scientific">Pedobacter ureilyticus</name>
    <dbReference type="NCBI Taxonomy" id="1393051"/>
    <lineage>
        <taxon>Bacteria</taxon>
        <taxon>Pseudomonadati</taxon>
        <taxon>Bacteroidota</taxon>
        <taxon>Sphingobacteriia</taxon>
        <taxon>Sphingobacteriales</taxon>
        <taxon>Sphingobacteriaceae</taxon>
        <taxon>Pedobacter</taxon>
    </lineage>
</organism>
<dbReference type="InterPro" id="IPR013830">
    <property type="entry name" value="SGNH_hydro"/>
</dbReference>
<evidence type="ECO:0000259" key="2">
    <source>
        <dbReference type="Pfam" id="PF13472"/>
    </source>
</evidence>
<dbReference type="PANTHER" id="PTHR30383:SF5">
    <property type="entry name" value="SGNH HYDROLASE-TYPE ESTERASE DOMAIN-CONTAINING PROTEIN"/>
    <property type="match status" value="1"/>
</dbReference>
<dbReference type="NCBIfam" id="TIGR04183">
    <property type="entry name" value="Por_Secre_tail"/>
    <property type="match status" value="1"/>
</dbReference>
<feature type="domain" description="Secretion system C-terminal sorting" evidence="3">
    <location>
        <begin position="245"/>
        <end position="322"/>
    </location>
</feature>
<sequence>MKLIIPALLFFIFTGICCDVKAQTPPSPGMNVSCPESAKYYAKDSINVVTFGASTVEGVNGLDFQSFLFQNFQYCYNGKSINIYKNGVGGETTTQSLLRLDNAIRAKTGFIVLMVGVNDAIRIEAGRQTIAETEASMREIIVKSLNQKLIPMVCTLQLFDDRNDARLRRVNNIINQINNLYRRLVVEYKLSLIDINRVFRRDFSLYQDNVHPNSRGYRLMSYIIFDSINKVIAERFLQFTVSQNYPNPVTNFTSIDIVMPEADNIKLNIYNLQGKLVYSLVNEYINTGKHIVRLDLSNLPSGVYIYRVTSYSGLYTTTKKLILRR</sequence>
<dbReference type="SUPFAM" id="SSF52266">
    <property type="entry name" value="SGNH hydrolase"/>
    <property type="match status" value="1"/>
</dbReference>
<dbReference type="InterPro" id="IPR026444">
    <property type="entry name" value="Secre_tail"/>
</dbReference>
<dbReference type="InterPro" id="IPR051532">
    <property type="entry name" value="Ester_Hydrolysis_Enzymes"/>
</dbReference>
<gene>
    <name evidence="4" type="ORF">E6A44_011100</name>
</gene>
<evidence type="ECO:0000259" key="3">
    <source>
        <dbReference type="Pfam" id="PF18962"/>
    </source>
</evidence>
<feature type="domain" description="SGNH hydrolase-type esterase" evidence="2">
    <location>
        <begin position="51"/>
        <end position="219"/>
    </location>
</feature>
<proteinExistence type="predicted"/>
<protein>
    <submittedName>
        <fullName evidence="4">GDSL-type esterase/lipase family protein</fullName>
    </submittedName>
</protein>
<evidence type="ECO:0000313" key="5">
    <source>
        <dbReference type="Proteomes" id="UP001517247"/>
    </source>
</evidence>
<dbReference type="Proteomes" id="UP001517247">
    <property type="component" value="Unassembled WGS sequence"/>
</dbReference>
<evidence type="ECO:0000256" key="1">
    <source>
        <dbReference type="SAM" id="SignalP"/>
    </source>
</evidence>
<dbReference type="PANTHER" id="PTHR30383">
    <property type="entry name" value="THIOESTERASE 1/PROTEASE 1/LYSOPHOSPHOLIPASE L1"/>
    <property type="match status" value="1"/>
</dbReference>
<dbReference type="Pfam" id="PF18962">
    <property type="entry name" value="Por_Secre_tail"/>
    <property type="match status" value="1"/>
</dbReference>
<keyword evidence="5" id="KW-1185">Reference proteome</keyword>
<dbReference type="Gene3D" id="2.60.40.4070">
    <property type="match status" value="1"/>
</dbReference>
<reference evidence="4 5" key="1">
    <citation type="submission" date="2024-12" db="EMBL/GenBank/DDBJ databases">
        <authorList>
            <person name="Hu S."/>
        </authorList>
    </citation>
    <scope>NUCLEOTIDE SEQUENCE [LARGE SCALE GENOMIC DNA]</scope>
    <source>
        <strain evidence="4 5">THG-T11</strain>
    </source>
</reference>
<dbReference type="Pfam" id="PF13472">
    <property type="entry name" value="Lipase_GDSL_2"/>
    <property type="match status" value="1"/>
</dbReference>
<dbReference type="InterPro" id="IPR036514">
    <property type="entry name" value="SGNH_hydro_sf"/>
</dbReference>
<dbReference type="EMBL" id="SSHJ02000006">
    <property type="protein sequence ID" value="MFN0256123.1"/>
    <property type="molecule type" value="Genomic_DNA"/>
</dbReference>
<accession>A0ABW9J6F2</accession>
<dbReference type="CDD" id="cd00229">
    <property type="entry name" value="SGNH_hydrolase"/>
    <property type="match status" value="1"/>
</dbReference>
<keyword evidence="1" id="KW-0732">Signal</keyword>
<evidence type="ECO:0000313" key="4">
    <source>
        <dbReference type="EMBL" id="MFN0256123.1"/>
    </source>
</evidence>
<feature type="chain" id="PRO_5045263368" evidence="1">
    <location>
        <begin position="23"/>
        <end position="325"/>
    </location>
</feature>
<name>A0ABW9J6F2_9SPHI</name>
<dbReference type="RefSeq" id="WP_138723221.1">
    <property type="nucleotide sequence ID" value="NZ_SSHJ02000006.1"/>
</dbReference>
<feature type="signal peptide" evidence="1">
    <location>
        <begin position="1"/>
        <end position="22"/>
    </location>
</feature>